<evidence type="ECO:0000256" key="3">
    <source>
        <dbReference type="ARBA" id="ARBA00022723"/>
    </source>
</evidence>
<feature type="disulfide bond" evidence="9">
    <location>
        <begin position="218"/>
        <end position="252"/>
    </location>
</feature>
<evidence type="ECO:0000256" key="10">
    <source>
        <dbReference type="PROSITE-ProRule" id="PRU01211"/>
    </source>
</evidence>
<dbReference type="Proteomes" id="UP001608902">
    <property type="component" value="Unassembled WGS sequence"/>
</dbReference>
<feature type="binding site" evidence="10">
    <location>
        <position position="97"/>
    </location>
    <ligand>
        <name>Zn(2+)</name>
        <dbReference type="ChEBI" id="CHEBI:29105"/>
        <note>catalytic</note>
    </ligand>
</feature>
<evidence type="ECO:0000259" key="12">
    <source>
        <dbReference type="PROSITE" id="PS51670"/>
    </source>
</evidence>
<dbReference type="GO" id="GO:0006508">
    <property type="term" value="P:proteolysis"/>
    <property type="evidence" value="ECO:0007669"/>
    <property type="project" value="UniProtKB-KW"/>
</dbReference>
<feature type="domain" description="Peptidase M12A" evidence="13">
    <location>
        <begin position="1"/>
        <end position="191"/>
    </location>
</feature>
<dbReference type="SMART" id="SM00235">
    <property type="entry name" value="ZnMc"/>
    <property type="match status" value="1"/>
</dbReference>
<feature type="active site" evidence="10">
    <location>
        <position position="88"/>
    </location>
</feature>
<accession>A0ABD6EC72</accession>
<evidence type="ECO:0000256" key="2">
    <source>
        <dbReference type="ARBA" id="ARBA00022670"/>
    </source>
</evidence>
<evidence type="ECO:0000256" key="1">
    <source>
        <dbReference type="ARBA" id="ARBA00002657"/>
    </source>
</evidence>
<dbReference type="Pfam" id="PF01400">
    <property type="entry name" value="Astacin"/>
    <property type="match status" value="1"/>
</dbReference>
<dbReference type="EMBL" id="JBGFUD010001869">
    <property type="protein sequence ID" value="MFH4976857.1"/>
    <property type="molecule type" value="Genomic_DNA"/>
</dbReference>
<gene>
    <name evidence="14" type="ORF">AB6A40_003566</name>
</gene>
<comment type="caution">
    <text evidence="14">The sequence shown here is derived from an EMBL/GenBank/DDBJ whole genome shotgun (WGS) entry which is preliminary data.</text>
</comment>
<dbReference type="AlphaFoldDB" id="A0ABD6EC72"/>
<keyword evidence="6 10" id="KW-0482">Metalloprotease</keyword>
<evidence type="ECO:0000313" key="15">
    <source>
        <dbReference type="Proteomes" id="UP001608902"/>
    </source>
</evidence>
<dbReference type="InterPro" id="IPR001506">
    <property type="entry name" value="Peptidase_M12A"/>
</dbReference>
<evidence type="ECO:0000313" key="14">
    <source>
        <dbReference type="EMBL" id="MFH4976857.1"/>
    </source>
</evidence>
<dbReference type="GO" id="GO:0008270">
    <property type="term" value="F:zinc ion binding"/>
    <property type="evidence" value="ECO:0007669"/>
    <property type="project" value="UniProtKB-UniRule"/>
</dbReference>
<evidence type="ECO:0000259" key="13">
    <source>
        <dbReference type="PROSITE" id="PS51864"/>
    </source>
</evidence>
<dbReference type="PROSITE" id="PS51864">
    <property type="entry name" value="ASTACIN"/>
    <property type="match status" value="1"/>
</dbReference>
<keyword evidence="5 10" id="KW-0862">Zinc</keyword>
<evidence type="ECO:0000256" key="8">
    <source>
        <dbReference type="ARBA" id="ARBA00023157"/>
    </source>
</evidence>
<reference evidence="14 15" key="1">
    <citation type="submission" date="2024-08" db="EMBL/GenBank/DDBJ databases">
        <title>Gnathostoma spinigerum genome.</title>
        <authorList>
            <person name="Gonzalez-Bertolin B."/>
            <person name="Monzon S."/>
            <person name="Zaballos A."/>
            <person name="Jimenez P."/>
            <person name="Dekumyoy P."/>
            <person name="Varona S."/>
            <person name="Cuesta I."/>
            <person name="Sumanam S."/>
            <person name="Adisakwattana P."/>
            <person name="Gasser R.B."/>
            <person name="Hernandez-Gonzalez A."/>
            <person name="Young N.D."/>
            <person name="Perteguer M.J."/>
        </authorList>
    </citation>
    <scope>NUCLEOTIDE SEQUENCE [LARGE SCALE GENOMIC DNA]</scope>
    <source>
        <strain evidence="14">AL3</strain>
        <tissue evidence="14">Liver</tissue>
    </source>
</reference>
<comment type="caution">
    <text evidence="9">Lacks conserved residue(s) required for the propagation of feature annotation.</text>
</comment>
<keyword evidence="3 10" id="KW-0479">Metal-binding</keyword>
<keyword evidence="7" id="KW-0865">Zymogen</keyword>
<dbReference type="Gene3D" id="1.10.10.1940">
    <property type="match status" value="1"/>
</dbReference>
<name>A0ABD6EC72_9BILA</name>
<evidence type="ECO:0000256" key="7">
    <source>
        <dbReference type="ARBA" id="ARBA00023145"/>
    </source>
</evidence>
<feature type="domain" description="ShKT" evidence="12">
    <location>
        <begin position="218"/>
        <end position="252"/>
    </location>
</feature>
<evidence type="ECO:0000256" key="6">
    <source>
        <dbReference type="ARBA" id="ARBA00023049"/>
    </source>
</evidence>
<keyword evidence="2 10" id="KW-0645">Protease</keyword>
<dbReference type="Pfam" id="PF01549">
    <property type="entry name" value="ShK"/>
    <property type="match status" value="1"/>
</dbReference>
<keyword evidence="8 9" id="KW-1015">Disulfide bond</keyword>
<evidence type="ECO:0000256" key="9">
    <source>
        <dbReference type="PROSITE-ProRule" id="PRU01005"/>
    </source>
</evidence>
<protein>
    <recommendedName>
        <fullName evidence="11">Metalloendopeptidase</fullName>
        <ecNumber evidence="11">3.4.24.-</ecNumber>
    </recommendedName>
</protein>
<dbReference type="PROSITE" id="PS51670">
    <property type="entry name" value="SHKT"/>
    <property type="match status" value="1"/>
</dbReference>
<keyword evidence="4 10" id="KW-0378">Hydrolase</keyword>
<dbReference type="SMART" id="SM00254">
    <property type="entry name" value="ShKT"/>
    <property type="match status" value="1"/>
</dbReference>
<feature type="binding site" evidence="10">
    <location>
        <position position="91"/>
    </location>
    <ligand>
        <name>Zn(2+)</name>
        <dbReference type="ChEBI" id="CHEBI:29105"/>
        <note>catalytic</note>
    </ligand>
</feature>
<proteinExistence type="predicted"/>
<dbReference type="PRINTS" id="PR00480">
    <property type="entry name" value="ASTACIN"/>
</dbReference>
<evidence type="ECO:0000256" key="4">
    <source>
        <dbReference type="ARBA" id="ARBA00022801"/>
    </source>
</evidence>
<dbReference type="InterPro" id="IPR034035">
    <property type="entry name" value="Astacin-like_dom"/>
</dbReference>
<dbReference type="PANTHER" id="PTHR10127">
    <property type="entry name" value="DISCOIDIN, CUB, EGF, LAMININ , AND ZINC METALLOPROTEASE DOMAIN CONTAINING"/>
    <property type="match status" value="1"/>
</dbReference>
<organism evidence="14 15">
    <name type="scientific">Gnathostoma spinigerum</name>
    <dbReference type="NCBI Taxonomy" id="75299"/>
    <lineage>
        <taxon>Eukaryota</taxon>
        <taxon>Metazoa</taxon>
        <taxon>Ecdysozoa</taxon>
        <taxon>Nematoda</taxon>
        <taxon>Chromadorea</taxon>
        <taxon>Rhabditida</taxon>
        <taxon>Spirurina</taxon>
        <taxon>Gnathostomatomorpha</taxon>
        <taxon>Gnathostomatoidea</taxon>
        <taxon>Gnathostomatidae</taxon>
        <taxon>Gnathostoma</taxon>
    </lineage>
</organism>
<evidence type="ECO:0000256" key="5">
    <source>
        <dbReference type="ARBA" id="ARBA00022833"/>
    </source>
</evidence>
<comment type="function">
    <text evidence="1">Metalloprotease.</text>
</comment>
<dbReference type="SUPFAM" id="SSF55486">
    <property type="entry name" value="Metalloproteases ('zincins'), catalytic domain"/>
    <property type="match status" value="1"/>
</dbReference>
<keyword evidence="15" id="KW-1185">Reference proteome</keyword>
<dbReference type="Gene3D" id="3.40.390.10">
    <property type="entry name" value="Collagenase (Catalytic Domain)"/>
    <property type="match status" value="1"/>
</dbReference>
<dbReference type="InterPro" id="IPR003582">
    <property type="entry name" value="ShKT_dom"/>
</dbReference>
<dbReference type="InterPro" id="IPR006026">
    <property type="entry name" value="Peptidase_Metallo"/>
</dbReference>
<dbReference type="InterPro" id="IPR024079">
    <property type="entry name" value="MetalloPept_cat_dom_sf"/>
</dbReference>
<comment type="cofactor">
    <cofactor evidence="10 11">
        <name>Zn(2+)</name>
        <dbReference type="ChEBI" id="CHEBI:29105"/>
    </cofactor>
    <text evidence="10 11">Binds 1 zinc ion per subunit.</text>
</comment>
<dbReference type="PANTHER" id="PTHR10127:SF829">
    <property type="entry name" value="ZINC METALLOPROTEINASE NAS-6"/>
    <property type="match status" value="1"/>
</dbReference>
<sequence length="255" mass="29596">MTASFQICFISPTSVSSEKASAESALMQSAFRHIEEETCIRFTKALHEKDYLFIVKRLGCYSETGRVGGRQEMSVGSGCFSMPIILHELMHAIGFRHEHTRPDRDRYIRILWENILPEMKSQFDKLPSEAQNLFDVTYDYRSILHYEPTTFSKNNLNTMEAREDGMTNLMGSSNELSEGDIRKINRLFKCHLKQRKKPYVKNDFRTNQLSLHSAAPQCRDNFDECPQFAAYCQLPKFQTLIRSYCPRTCMQCSSH</sequence>
<feature type="binding site" evidence="10">
    <location>
        <position position="87"/>
    </location>
    <ligand>
        <name>Zn(2+)</name>
        <dbReference type="ChEBI" id="CHEBI:29105"/>
        <note>catalytic</note>
    </ligand>
</feature>
<dbReference type="EC" id="3.4.24.-" evidence="11"/>
<dbReference type="CDD" id="cd04280">
    <property type="entry name" value="ZnMc_astacin_like"/>
    <property type="match status" value="1"/>
</dbReference>
<evidence type="ECO:0000256" key="11">
    <source>
        <dbReference type="RuleBase" id="RU361183"/>
    </source>
</evidence>
<dbReference type="GO" id="GO:0004222">
    <property type="term" value="F:metalloendopeptidase activity"/>
    <property type="evidence" value="ECO:0007669"/>
    <property type="project" value="UniProtKB-UniRule"/>
</dbReference>